<proteinExistence type="predicted"/>
<sequence>MEIISSQFILGRIGSVETLPGRNSRGDGQTARTSGVRIPTPASGTEVADPPSLNGSASSSGSASHLAIPESPAGGRPTYPPLGTPHNMGTITQRDHPVTPAGQSGRDRPRTGRAGPRGLVTQ</sequence>
<reference evidence="2 3" key="1">
    <citation type="journal article" date="2019" name="Int. J. Syst. Evol. Microbiol.">
        <title>The Global Catalogue of Microorganisms (GCM) 10K type strain sequencing project: providing services to taxonomists for standard genome sequencing and annotation.</title>
        <authorList>
            <consortium name="The Broad Institute Genomics Platform"/>
            <consortium name="The Broad Institute Genome Sequencing Center for Infectious Disease"/>
            <person name="Wu L."/>
            <person name="Ma J."/>
        </authorList>
    </citation>
    <scope>NUCLEOTIDE SEQUENCE [LARGE SCALE GENOMIC DNA]</scope>
    <source>
        <strain evidence="2 3">JCM 9383</strain>
    </source>
</reference>
<name>A0ABN3VEA8_9PSEU</name>
<accession>A0ABN3VEA8</accession>
<feature type="compositionally biased region" description="Low complexity" evidence="1">
    <location>
        <begin position="55"/>
        <end position="64"/>
    </location>
</feature>
<comment type="caution">
    <text evidence="2">The sequence shown here is derived from an EMBL/GenBank/DDBJ whole genome shotgun (WGS) entry which is preliminary data.</text>
</comment>
<organism evidence="2 3">
    <name type="scientific">Saccharopolyspora taberi</name>
    <dbReference type="NCBI Taxonomy" id="60895"/>
    <lineage>
        <taxon>Bacteria</taxon>
        <taxon>Bacillati</taxon>
        <taxon>Actinomycetota</taxon>
        <taxon>Actinomycetes</taxon>
        <taxon>Pseudonocardiales</taxon>
        <taxon>Pseudonocardiaceae</taxon>
        <taxon>Saccharopolyspora</taxon>
    </lineage>
</organism>
<evidence type="ECO:0000313" key="3">
    <source>
        <dbReference type="Proteomes" id="UP001500979"/>
    </source>
</evidence>
<dbReference type="EMBL" id="BAAAUX010000014">
    <property type="protein sequence ID" value="GAA2796459.1"/>
    <property type="molecule type" value="Genomic_DNA"/>
</dbReference>
<gene>
    <name evidence="2" type="ORF">GCM10010470_34490</name>
</gene>
<protein>
    <submittedName>
        <fullName evidence="2">Uncharacterized protein</fullName>
    </submittedName>
</protein>
<keyword evidence="3" id="KW-1185">Reference proteome</keyword>
<dbReference type="Proteomes" id="UP001500979">
    <property type="component" value="Unassembled WGS sequence"/>
</dbReference>
<feature type="region of interest" description="Disordered" evidence="1">
    <location>
        <begin position="12"/>
        <end position="122"/>
    </location>
</feature>
<evidence type="ECO:0000256" key="1">
    <source>
        <dbReference type="SAM" id="MobiDB-lite"/>
    </source>
</evidence>
<evidence type="ECO:0000313" key="2">
    <source>
        <dbReference type="EMBL" id="GAA2796459.1"/>
    </source>
</evidence>